<proteinExistence type="predicted"/>
<accession>A0ACC0DBY1</accession>
<reference evidence="1 2" key="1">
    <citation type="journal article" date="2022" name="New Phytol.">
        <title>Ecological generalism drives hyperdiversity of secondary metabolite gene clusters in xylarialean endophytes.</title>
        <authorList>
            <person name="Franco M.E.E."/>
            <person name="Wisecaver J.H."/>
            <person name="Arnold A.E."/>
            <person name="Ju Y.M."/>
            <person name="Slot J.C."/>
            <person name="Ahrendt S."/>
            <person name="Moore L.P."/>
            <person name="Eastman K.E."/>
            <person name="Scott K."/>
            <person name="Konkel Z."/>
            <person name="Mondo S.J."/>
            <person name="Kuo A."/>
            <person name="Hayes R.D."/>
            <person name="Haridas S."/>
            <person name="Andreopoulos B."/>
            <person name="Riley R."/>
            <person name="LaButti K."/>
            <person name="Pangilinan J."/>
            <person name="Lipzen A."/>
            <person name="Amirebrahimi M."/>
            <person name="Yan J."/>
            <person name="Adam C."/>
            <person name="Keymanesh K."/>
            <person name="Ng V."/>
            <person name="Louie K."/>
            <person name="Northen T."/>
            <person name="Drula E."/>
            <person name="Henrissat B."/>
            <person name="Hsieh H.M."/>
            <person name="Youens-Clark K."/>
            <person name="Lutzoni F."/>
            <person name="Miadlikowska J."/>
            <person name="Eastwood D.C."/>
            <person name="Hamelin R.C."/>
            <person name="Grigoriev I.V."/>
            <person name="U'Ren J.M."/>
        </authorList>
    </citation>
    <scope>NUCLEOTIDE SEQUENCE [LARGE SCALE GENOMIC DNA]</scope>
    <source>
        <strain evidence="1 2">ER1909</strain>
    </source>
</reference>
<dbReference type="EMBL" id="MU394291">
    <property type="protein sequence ID" value="KAI6090268.1"/>
    <property type="molecule type" value="Genomic_DNA"/>
</dbReference>
<keyword evidence="2" id="KW-1185">Reference proteome</keyword>
<dbReference type="Proteomes" id="UP001497680">
    <property type="component" value="Unassembled WGS sequence"/>
</dbReference>
<gene>
    <name evidence="1" type="ORF">F4821DRAFT_274989</name>
</gene>
<organism evidence="1 2">
    <name type="scientific">Hypoxylon rubiginosum</name>
    <dbReference type="NCBI Taxonomy" id="110542"/>
    <lineage>
        <taxon>Eukaryota</taxon>
        <taxon>Fungi</taxon>
        <taxon>Dikarya</taxon>
        <taxon>Ascomycota</taxon>
        <taxon>Pezizomycotina</taxon>
        <taxon>Sordariomycetes</taxon>
        <taxon>Xylariomycetidae</taxon>
        <taxon>Xylariales</taxon>
        <taxon>Hypoxylaceae</taxon>
        <taxon>Hypoxylon</taxon>
    </lineage>
</organism>
<evidence type="ECO:0000313" key="2">
    <source>
        <dbReference type="Proteomes" id="UP001497680"/>
    </source>
</evidence>
<comment type="caution">
    <text evidence="1">The sequence shown here is derived from an EMBL/GenBank/DDBJ whole genome shotgun (WGS) entry which is preliminary data.</text>
</comment>
<name>A0ACC0DBY1_9PEZI</name>
<sequence>MVFEHKSEREFYRVPKLQGAPPPVHFVDVFSTAEQGVPNPLTGSMFLLEHADTKEPAPHYDYDESGVVIKGTLVIEDEKGNKATLEKGDTFFVHRGSDITFSTPKFALAYKVASRTKMGH</sequence>
<evidence type="ECO:0000313" key="1">
    <source>
        <dbReference type="EMBL" id="KAI6090268.1"/>
    </source>
</evidence>
<protein>
    <submittedName>
        <fullName evidence="1">Ethanolamine utilization protein</fullName>
    </submittedName>
</protein>